<feature type="compositionally biased region" description="Low complexity" evidence="1">
    <location>
        <begin position="22"/>
        <end position="35"/>
    </location>
</feature>
<protein>
    <submittedName>
        <fullName evidence="2">Acetolactate synthase large subunit</fullName>
        <ecNumber evidence="2">2.2.1.6</ecNumber>
    </submittedName>
</protein>
<dbReference type="GO" id="GO:0003984">
    <property type="term" value="F:acetolactate synthase activity"/>
    <property type="evidence" value="ECO:0007669"/>
    <property type="project" value="UniProtKB-EC"/>
</dbReference>
<name>A0A6J4V6J6_9BACT</name>
<sequence>GRGHRRGDPRRGAAARGRRAPLHPLRQPDPAGLRGLPRRRHRRHRHAPRGRRGAHGRRLGAAAGRAGGLPGQRRPRP</sequence>
<feature type="non-terminal residue" evidence="2">
    <location>
        <position position="1"/>
    </location>
</feature>
<organism evidence="2">
    <name type="scientific">uncultured Thermomicrobiales bacterium</name>
    <dbReference type="NCBI Taxonomy" id="1645740"/>
    <lineage>
        <taxon>Bacteria</taxon>
        <taxon>Pseudomonadati</taxon>
        <taxon>Thermomicrobiota</taxon>
        <taxon>Thermomicrobia</taxon>
        <taxon>Thermomicrobiales</taxon>
        <taxon>environmental samples</taxon>
    </lineage>
</organism>
<evidence type="ECO:0000313" key="2">
    <source>
        <dbReference type="EMBL" id="CAA9568645.1"/>
    </source>
</evidence>
<feature type="region of interest" description="Disordered" evidence="1">
    <location>
        <begin position="1"/>
        <end position="77"/>
    </location>
</feature>
<dbReference type="AlphaFoldDB" id="A0A6J4V6J6"/>
<evidence type="ECO:0000256" key="1">
    <source>
        <dbReference type="SAM" id="MobiDB-lite"/>
    </source>
</evidence>
<keyword evidence="2" id="KW-0808">Transferase</keyword>
<proteinExistence type="predicted"/>
<gene>
    <name evidence="2" type="ORF">AVDCRST_MAG88-2130</name>
</gene>
<dbReference type="EMBL" id="CADCWM010000555">
    <property type="protein sequence ID" value="CAA9568645.1"/>
    <property type="molecule type" value="Genomic_DNA"/>
</dbReference>
<feature type="non-terminal residue" evidence="2">
    <location>
        <position position="77"/>
    </location>
</feature>
<feature type="compositionally biased region" description="Basic residues" evidence="1">
    <location>
        <begin position="36"/>
        <end position="58"/>
    </location>
</feature>
<dbReference type="EC" id="2.2.1.6" evidence="2"/>
<accession>A0A6J4V6J6</accession>
<reference evidence="2" key="1">
    <citation type="submission" date="2020-02" db="EMBL/GenBank/DDBJ databases">
        <authorList>
            <person name="Meier V. D."/>
        </authorList>
    </citation>
    <scope>NUCLEOTIDE SEQUENCE</scope>
    <source>
        <strain evidence="2">AVDCRST_MAG88</strain>
    </source>
</reference>